<evidence type="ECO:0000313" key="4">
    <source>
        <dbReference type="EMBL" id="MFB6393775.1"/>
    </source>
</evidence>
<dbReference type="Gene3D" id="3.40.630.10">
    <property type="entry name" value="Zn peptidases"/>
    <property type="match status" value="1"/>
</dbReference>
<dbReference type="SUPFAM" id="SSF52025">
    <property type="entry name" value="PA domain"/>
    <property type="match status" value="1"/>
</dbReference>
<organism evidence="4 5">
    <name type="scientific">Polymorphospora lycopeni</name>
    <dbReference type="NCBI Taxonomy" id="3140240"/>
    <lineage>
        <taxon>Bacteria</taxon>
        <taxon>Bacillati</taxon>
        <taxon>Actinomycetota</taxon>
        <taxon>Actinomycetes</taxon>
        <taxon>Micromonosporales</taxon>
        <taxon>Micromonosporaceae</taxon>
        <taxon>Polymorphospora</taxon>
    </lineage>
</organism>
<proteinExistence type="predicted"/>
<dbReference type="Proteomes" id="UP001582793">
    <property type="component" value="Unassembled WGS sequence"/>
</dbReference>
<dbReference type="SUPFAM" id="SSF53187">
    <property type="entry name" value="Zn-dependent exopeptidases"/>
    <property type="match status" value="1"/>
</dbReference>
<keyword evidence="5" id="KW-1185">Reference proteome</keyword>
<dbReference type="EMBL" id="JBCGDC010000026">
    <property type="protein sequence ID" value="MFB6393775.1"/>
    <property type="molecule type" value="Genomic_DNA"/>
</dbReference>
<feature type="domain" description="Peptidase M28" evidence="3">
    <location>
        <begin position="264"/>
        <end position="483"/>
    </location>
</feature>
<evidence type="ECO:0000259" key="3">
    <source>
        <dbReference type="Pfam" id="PF04389"/>
    </source>
</evidence>
<dbReference type="PANTHER" id="PTHR12147:SF26">
    <property type="entry name" value="PEPTIDASE M28 DOMAIN-CONTAINING PROTEIN"/>
    <property type="match status" value="1"/>
</dbReference>
<comment type="caution">
    <text evidence="4">The sequence shown here is derived from an EMBL/GenBank/DDBJ whole genome shotgun (WGS) entry which is preliminary data.</text>
</comment>
<feature type="chain" id="PRO_5045454763" evidence="1">
    <location>
        <begin position="29"/>
        <end position="503"/>
    </location>
</feature>
<name>A0ABV5CP43_9ACTN</name>
<dbReference type="RefSeq" id="WP_375734132.1">
    <property type="nucleotide sequence ID" value="NZ_JBCGDC010000026.1"/>
</dbReference>
<dbReference type="InterPro" id="IPR045175">
    <property type="entry name" value="M28_fam"/>
</dbReference>
<evidence type="ECO:0000313" key="5">
    <source>
        <dbReference type="Proteomes" id="UP001582793"/>
    </source>
</evidence>
<evidence type="ECO:0000256" key="1">
    <source>
        <dbReference type="SAM" id="SignalP"/>
    </source>
</evidence>
<accession>A0ABV5CP43</accession>
<dbReference type="Pfam" id="PF02225">
    <property type="entry name" value="PA"/>
    <property type="match status" value="1"/>
</dbReference>
<dbReference type="InterPro" id="IPR007484">
    <property type="entry name" value="Peptidase_M28"/>
</dbReference>
<feature type="signal peptide" evidence="1">
    <location>
        <begin position="1"/>
        <end position="28"/>
    </location>
</feature>
<feature type="domain" description="PA" evidence="2">
    <location>
        <begin position="156"/>
        <end position="235"/>
    </location>
</feature>
<keyword evidence="1" id="KW-0732">Signal</keyword>
<dbReference type="InterPro" id="IPR046450">
    <property type="entry name" value="PA_dom_sf"/>
</dbReference>
<reference evidence="4 5" key="1">
    <citation type="submission" date="2024-04" db="EMBL/GenBank/DDBJ databases">
        <title>Polymorphospora sp. isolated from Baiyangdian Lake in Xiong'an New Area.</title>
        <authorList>
            <person name="Zhang X."/>
            <person name="Liu J."/>
        </authorList>
    </citation>
    <scope>NUCLEOTIDE SEQUENCE [LARGE SCALE GENOMIC DNA]</scope>
    <source>
        <strain evidence="4 5">2-325</strain>
    </source>
</reference>
<dbReference type="PANTHER" id="PTHR12147">
    <property type="entry name" value="METALLOPEPTIDASE M28 FAMILY MEMBER"/>
    <property type="match status" value="1"/>
</dbReference>
<protein>
    <submittedName>
        <fullName evidence="4">M28 family peptidase</fullName>
    </submittedName>
</protein>
<dbReference type="Pfam" id="PF04389">
    <property type="entry name" value="Peptidase_M28"/>
    <property type="match status" value="1"/>
</dbReference>
<evidence type="ECO:0000259" key="2">
    <source>
        <dbReference type="Pfam" id="PF02225"/>
    </source>
</evidence>
<gene>
    <name evidence="4" type="ORF">AAFH96_11725</name>
</gene>
<dbReference type="Gene3D" id="3.50.30.30">
    <property type="match status" value="1"/>
</dbReference>
<sequence>MRWSTPVTAAVAALVVTASVAVTSPAYGRPTVPAAGSGHQLADRLERATRAAGALRHLRAWQSAADANGGTRAADTPGFAASADYLVRRLRLAGYRVTRQPVPYEYYRIDTERAVALTTPPEPLRLLAMTWSPTTPPGGVEAPVRVLPTSRDGVVDPTPGCEPADYAGLPVTGTVVVLPRASCGFVVQEQTAVALGAVAVLFYMPTVRPDNIYRAYLFDPAAISVPVATITQRAAGQLAARTAGSEVRVRLEITAHRARAVTENILAETAGGRPDRVVMAGAHLDSVTESPGINDNAAAAAALLETAIRLAPHQRAVRNKVRFAWWGAEELIEVGSLHYLAQLDAEQRRRISLYLNYELIASPNFGRFIVDGDDAEHPGVGEKPPPPGSGAVEKVLTGYYGSRGLAYETVDLYSIGSDHWPFADVGIPVGGMDGGTYQAKTAEQAARYGGTAGEMFDRCYHQPCDDLSNLNLAEFDRNCRAVAWVVGRFATDVEDVLAQRHDA</sequence>
<dbReference type="InterPro" id="IPR003137">
    <property type="entry name" value="PA_domain"/>
</dbReference>